<dbReference type="InterPro" id="IPR029068">
    <property type="entry name" value="Glyas_Bleomycin-R_OHBP_Dase"/>
</dbReference>
<evidence type="ECO:0000256" key="1">
    <source>
        <dbReference type="ARBA" id="ARBA00022723"/>
    </source>
</evidence>
<dbReference type="InterPro" id="IPR051785">
    <property type="entry name" value="MMCE/EMCE_epimerase"/>
</dbReference>
<keyword evidence="1" id="KW-0479">Metal-binding</keyword>
<dbReference type="PROSITE" id="PS51819">
    <property type="entry name" value="VOC"/>
    <property type="match status" value="1"/>
</dbReference>
<evidence type="ECO:0000313" key="4">
    <source>
        <dbReference type="Proteomes" id="UP000631653"/>
    </source>
</evidence>
<organism evidence="3 4">
    <name type="scientific">Acetobacter conturbans</name>
    <dbReference type="NCBI Taxonomy" id="1737472"/>
    <lineage>
        <taxon>Bacteria</taxon>
        <taxon>Pseudomonadati</taxon>
        <taxon>Pseudomonadota</taxon>
        <taxon>Alphaproteobacteria</taxon>
        <taxon>Acetobacterales</taxon>
        <taxon>Acetobacteraceae</taxon>
        <taxon>Acetobacter</taxon>
    </lineage>
</organism>
<dbReference type="PANTHER" id="PTHR43048">
    <property type="entry name" value="METHYLMALONYL-COA EPIMERASE"/>
    <property type="match status" value="1"/>
</dbReference>
<dbReference type="Proteomes" id="UP000631653">
    <property type="component" value="Unassembled WGS sequence"/>
</dbReference>
<evidence type="ECO:0000259" key="2">
    <source>
        <dbReference type="PROSITE" id="PS51819"/>
    </source>
</evidence>
<gene>
    <name evidence="3" type="ORF">GOB81_02175</name>
</gene>
<dbReference type="InterPro" id="IPR037523">
    <property type="entry name" value="VOC_core"/>
</dbReference>
<dbReference type="Gene3D" id="3.10.180.10">
    <property type="entry name" value="2,3-Dihydroxybiphenyl 1,2-Dioxygenase, domain 1"/>
    <property type="match status" value="1"/>
</dbReference>
<comment type="caution">
    <text evidence="3">The sequence shown here is derived from an EMBL/GenBank/DDBJ whole genome shotgun (WGS) entry which is preliminary data.</text>
</comment>
<dbReference type="PANTHER" id="PTHR43048:SF6">
    <property type="entry name" value="BLR8189 PROTEIN"/>
    <property type="match status" value="1"/>
</dbReference>
<feature type="domain" description="VOC" evidence="2">
    <location>
        <begin position="4"/>
        <end position="151"/>
    </location>
</feature>
<evidence type="ECO:0000313" key="3">
    <source>
        <dbReference type="EMBL" id="NHN87440.1"/>
    </source>
</evidence>
<dbReference type="Pfam" id="PF13669">
    <property type="entry name" value="Glyoxalase_4"/>
    <property type="match status" value="1"/>
</dbReference>
<dbReference type="SUPFAM" id="SSF54593">
    <property type="entry name" value="Glyoxalase/Bleomycin resistance protein/Dihydroxybiphenyl dioxygenase"/>
    <property type="match status" value="1"/>
</dbReference>
<keyword evidence="4" id="KW-1185">Reference proteome</keyword>
<name>A0ABX0JZJ9_9PROT</name>
<protein>
    <submittedName>
        <fullName evidence="3">VOC family protein</fullName>
    </submittedName>
</protein>
<reference evidence="3 4" key="1">
    <citation type="journal article" date="2020" name="Int. J. Syst. Evol. Microbiol.">
        <title>Novel acetic acid bacteria from cider fermentations: Acetobacter conturbans sp. nov. and Acetobacter fallax sp. nov.</title>
        <authorList>
            <person name="Sombolestani A.S."/>
            <person name="Cleenwerck I."/>
            <person name="Cnockaert M."/>
            <person name="Borremans W."/>
            <person name="Wieme A.D."/>
            <person name="De Vuyst L."/>
            <person name="Vandamme P."/>
        </authorList>
    </citation>
    <scope>NUCLEOTIDE SEQUENCE [LARGE SCALE GENOMIC DNA]</scope>
    <source>
        <strain evidence="3 4">LMG 1627</strain>
    </source>
</reference>
<dbReference type="EMBL" id="WOSY01000002">
    <property type="protein sequence ID" value="NHN87440.1"/>
    <property type="molecule type" value="Genomic_DNA"/>
</dbReference>
<sequence length="174" mass="19204">MPRGIDHVGVTVPNIDDALRFLEEAFDAVPLYRNVTPDHPQKGPETEKILDLVKGTVVREMCMVALGEGPCIELFEMHGPAQHPAARPCDFGLQHFAVYVDDIEAACRRFTAAGGVLLTDPQKQPSLEEGPGNLFRYGRAPWGMVIELLSTPSRGRFDAVSPEKRYQPPPRDAV</sequence>
<accession>A0ABX0JZJ9</accession>
<proteinExistence type="predicted"/>